<accession>A0A7Z0E657</accession>
<gene>
    <name evidence="2" type="ORF">HNR11_000332</name>
</gene>
<protein>
    <submittedName>
        <fullName evidence="2">Tfp pilus assembly protein PilN</fullName>
    </submittedName>
</protein>
<organism evidence="2 3">
    <name type="scientific">Nesterenkonia sandarakina</name>
    <dbReference type="NCBI Taxonomy" id="272918"/>
    <lineage>
        <taxon>Bacteria</taxon>
        <taxon>Bacillati</taxon>
        <taxon>Actinomycetota</taxon>
        <taxon>Actinomycetes</taxon>
        <taxon>Micrococcales</taxon>
        <taxon>Micrococcaceae</taxon>
        <taxon>Nesterenkonia</taxon>
    </lineage>
</organism>
<feature type="transmembrane region" description="Helical" evidence="1">
    <location>
        <begin position="40"/>
        <end position="61"/>
    </location>
</feature>
<comment type="caution">
    <text evidence="2">The sequence shown here is derived from an EMBL/GenBank/DDBJ whole genome shotgun (WGS) entry which is preliminary data.</text>
</comment>
<keyword evidence="1" id="KW-1133">Transmembrane helix</keyword>
<dbReference type="Proteomes" id="UP000560069">
    <property type="component" value="Unassembled WGS sequence"/>
</dbReference>
<dbReference type="EMBL" id="JACCFQ010000001">
    <property type="protein sequence ID" value="NYJ15798.1"/>
    <property type="molecule type" value="Genomic_DNA"/>
</dbReference>
<keyword evidence="1" id="KW-0812">Transmembrane</keyword>
<proteinExistence type="predicted"/>
<evidence type="ECO:0000313" key="3">
    <source>
        <dbReference type="Proteomes" id="UP000560069"/>
    </source>
</evidence>
<feature type="transmembrane region" description="Helical" evidence="1">
    <location>
        <begin position="104"/>
        <end position="126"/>
    </location>
</feature>
<dbReference type="AlphaFoldDB" id="A0A7Z0E657"/>
<sequence>MSRRTTARRRSRGALLAAALLNLLPPVAFALVVSGVISLSQFSLAAGTGSLAAAGCTLYALHRAAPARTLHLLLGAVAVLAAALFLGGEVLVRAMPTESIGPGLVPLMGLLLHLCAAVTLFTLGLIHQVPSPSARRR</sequence>
<dbReference type="RefSeq" id="WP_179440830.1">
    <property type="nucleotide sequence ID" value="NZ_BAAALK010000001.1"/>
</dbReference>
<keyword evidence="1" id="KW-0472">Membrane</keyword>
<evidence type="ECO:0000313" key="2">
    <source>
        <dbReference type="EMBL" id="NYJ15798.1"/>
    </source>
</evidence>
<name>A0A7Z0E657_9MICC</name>
<keyword evidence="3" id="KW-1185">Reference proteome</keyword>
<reference evidence="2 3" key="1">
    <citation type="submission" date="2020-07" db="EMBL/GenBank/DDBJ databases">
        <title>Sequencing the genomes of 1000 actinobacteria strains.</title>
        <authorList>
            <person name="Klenk H.-P."/>
        </authorList>
    </citation>
    <scope>NUCLEOTIDE SEQUENCE [LARGE SCALE GENOMIC DNA]</scope>
    <source>
        <strain evidence="2 3">DSM 15664</strain>
    </source>
</reference>
<evidence type="ECO:0000256" key="1">
    <source>
        <dbReference type="SAM" id="Phobius"/>
    </source>
</evidence>
<feature type="transmembrane region" description="Helical" evidence="1">
    <location>
        <begin position="73"/>
        <end position="92"/>
    </location>
</feature>